<reference evidence="1 2" key="1">
    <citation type="journal article" date="2018" name="Mol. Ecol.">
        <title>The obligate alkalophilic soda-lake fungus Sodiomyces alkalinus has shifted to a protein diet.</title>
        <authorList>
            <person name="Grum-Grzhimaylo A.A."/>
            <person name="Falkoski D.L."/>
            <person name="van den Heuvel J."/>
            <person name="Valero-Jimenez C.A."/>
            <person name="Min B."/>
            <person name="Choi I.G."/>
            <person name="Lipzen A."/>
            <person name="Daum C.G."/>
            <person name="Aanen D.K."/>
            <person name="Tsang A."/>
            <person name="Henrissat B."/>
            <person name="Bilanenko E.N."/>
            <person name="de Vries R.P."/>
            <person name="van Kan J.A.L."/>
            <person name="Grigoriev I.V."/>
            <person name="Debets A.J.M."/>
        </authorList>
    </citation>
    <scope>NUCLEOTIDE SEQUENCE [LARGE SCALE GENOMIC DNA]</scope>
    <source>
        <strain evidence="1 2">F11</strain>
    </source>
</reference>
<dbReference type="EMBL" id="ML119054">
    <property type="protein sequence ID" value="ROT38891.1"/>
    <property type="molecule type" value="Genomic_DNA"/>
</dbReference>
<protein>
    <submittedName>
        <fullName evidence="1">Uncharacterized protein</fullName>
    </submittedName>
</protein>
<keyword evidence="2" id="KW-1185">Reference proteome</keyword>
<dbReference type="Proteomes" id="UP000272025">
    <property type="component" value="Unassembled WGS sequence"/>
</dbReference>
<name>A0A3N2PWK3_SODAK</name>
<evidence type="ECO:0000313" key="1">
    <source>
        <dbReference type="EMBL" id="ROT38891.1"/>
    </source>
</evidence>
<dbReference type="AlphaFoldDB" id="A0A3N2PWK3"/>
<evidence type="ECO:0000313" key="2">
    <source>
        <dbReference type="Proteomes" id="UP000272025"/>
    </source>
</evidence>
<sequence length="262" mass="28794">MGSIIAKDNITIVLKVSKQSVLTKSSIMLIITSLHVLFGKKRNPDEDVGGVLLFIQGHSTVSLRVPKRQTGTALLCVQLKMVGYLRVAYLPVQLPTSSSKGKNDIQPRMASLSYHTGNCQRLRALQTAEHGRKSTSSAHPHHQFSVLLDNNGSVNRGGDVVAERLVFRLDAPSGFCPRHCDTPYSPLRAAAEKGLRVVQSRCTLLEVHAIDHARHVVGMSNESSGMGFGAILSKSRGMYYSQRRWRDASQTLMSWESESAMP</sequence>
<proteinExistence type="predicted"/>
<gene>
    <name evidence="1" type="ORF">SODALDRAFT_358720</name>
</gene>
<dbReference type="RefSeq" id="XP_028466697.1">
    <property type="nucleotide sequence ID" value="XM_028614117.1"/>
</dbReference>
<dbReference type="GeneID" id="39582595"/>
<accession>A0A3N2PWK3</accession>
<organism evidence="1 2">
    <name type="scientific">Sodiomyces alkalinus (strain CBS 110278 / VKM F-3762 / F11)</name>
    <name type="common">Alkaliphilic filamentous fungus</name>
    <dbReference type="NCBI Taxonomy" id="1314773"/>
    <lineage>
        <taxon>Eukaryota</taxon>
        <taxon>Fungi</taxon>
        <taxon>Dikarya</taxon>
        <taxon>Ascomycota</taxon>
        <taxon>Pezizomycotina</taxon>
        <taxon>Sordariomycetes</taxon>
        <taxon>Hypocreomycetidae</taxon>
        <taxon>Glomerellales</taxon>
        <taxon>Plectosphaerellaceae</taxon>
        <taxon>Sodiomyces</taxon>
    </lineage>
</organism>